<reference evidence="2" key="1">
    <citation type="submission" date="2020-01" db="EMBL/GenBank/DDBJ databases">
        <authorList>
            <consortium name="DOE Joint Genome Institute"/>
            <person name="Haridas S."/>
            <person name="Albert R."/>
            <person name="Binder M."/>
            <person name="Bloem J."/>
            <person name="Labutti K."/>
            <person name="Salamov A."/>
            <person name="Andreopoulos B."/>
            <person name="Baker S.E."/>
            <person name="Barry K."/>
            <person name="Bills G."/>
            <person name="Bluhm B.H."/>
            <person name="Cannon C."/>
            <person name="Castanera R."/>
            <person name="Culley D.E."/>
            <person name="Daum C."/>
            <person name="Ezra D."/>
            <person name="Gonzalez J.B."/>
            <person name="Henrissat B."/>
            <person name="Kuo A."/>
            <person name="Liang C."/>
            <person name="Lipzen A."/>
            <person name="Lutzoni F."/>
            <person name="Magnuson J."/>
            <person name="Mondo S."/>
            <person name="Nolan M."/>
            <person name="Ohm R."/>
            <person name="Pangilinan J."/>
            <person name="Park H.-J."/>
            <person name="Ramirez L."/>
            <person name="Alfaro M."/>
            <person name="Sun H."/>
            <person name="Tritt A."/>
            <person name="Yoshinaga Y."/>
            <person name="Zwiers L.-H."/>
            <person name="Turgeon B.G."/>
            <person name="Goodwin S.B."/>
            <person name="Spatafora J.W."/>
            <person name="Crous P.W."/>
            <person name="Grigoriev I.V."/>
        </authorList>
    </citation>
    <scope>NUCLEOTIDE SEQUENCE</scope>
    <source>
        <strain evidence="2">IPT5</strain>
    </source>
</reference>
<proteinExistence type="predicted"/>
<protein>
    <recommendedName>
        <fullName evidence="4">Apple domain-containing protein</fullName>
    </recommendedName>
</protein>
<evidence type="ECO:0008006" key="4">
    <source>
        <dbReference type="Google" id="ProtNLM"/>
    </source>
</evidence>
<feature type="signal peptide" evidence="1">
    <location>
        <begin position="1"/>
        <end position="18"/>
    </location>
</feature>
<name>A0A6A7BHL0_9PLEO</name>
<keyword evidence="3" id="KW-1185">Reference proteome</keyword>
<gene>
    <name evidence="2" type="ORF">T440DRAFT_388657</name>
</gene>
<accession>A0A6A7BHL0</accession>
<dbReference type="AlphaFoldDB" id="A0A6A7BHL0"/>
<sequence>MLFPAFVAAVAAISTVAAQDVTASATDCTTRFGYYPLPTGTAGTEAVPTWYRYATSTHIFSIVSTTRSTVTATPDATTFLDVLTSTLTVVTTTVSTPAPVIVATPAGFVPLLAVGEPVVTGVSRIKREIAGRAAHDISLFKRQTAGNHTGGYIVDKSGNATSLNRKYILRVDCRVTVDVNRTSVTVVSGLPETVLIAPATAVSLSTTTVRSTQTVTAIKPAETIYEACQDNNVVNSITDYNGNTLIFDRVAFRPSQGFPIENELVIDMTSGKDCCIACQTTANCAGSFYVPSLTQCHLRLTQPPSAALPALSGSLLNSTSPAASASAFLPYSASPLFNGTHPTSCLTASSGHLLTPTGVVAVPIPLSTNSVPAVLNSNSTCGAGSMSLYLGTIQGQEDFPIEYALAFSNGPCGRLSVWPIPVDEEMDNSLDNKKM</sequence>
<organism evidence="2 3">
    <name type="scientific">Plenodomus tracheiphilus IPT5</name>
    <dbReference type="NCBI Taxonomy" id="1408161"/>
    <lineage>
        <taxon>Eukaryota</taxon>
        <taxon>Fungi</taxon>
        <taxon>Dikarya</taxon>
        <taxon>Ascomycota</taxon>
        <taxon>Pezizomycotina</taxon>
        <taxon>Dothideomycetes</taxon>
        <taxon>Pleosporomycetidae</taxon>
        <taxon>Pleosporales</taxon>
        <taxon>Pleosporineae</taxon>
        <taxon>Leptosphaeriaceae</taxon>
        <taxon>Plenodomus</taxon>
    </lineage>
</organism>
<keyword evidence="1" id="KW-0732">Signal</keyword>
<dbReference type="OrthoDB" id="5428787at2759"/>
<evidence type="ECO:0000313" key="2">
    <source>
        <dbReference type="EMBL" id="KAF2854187.1"/>
    </source>
</evidence>
<dbReference type="Proteomes" id="UP000799423">
    <property type="component" value="Unassembled WGS sequence"/>
</dbReference>
<dbReference type="EMBL" id="MU006293">
    <property type="protein sequence ID" value="KAF2854187.1"/>
    <property type="molecule type" value="Genomic_DNA"/>
</dbReference>
<feature type="chain" id="PRO_5025437676" description="Apple domain-containing protein" evidence="1">
    <location>
        <begin position="19"/>
        <end position="435"/>
    </location>
</feature>
<evidence type="ECO:0000313" key="3">
    <source>
        <dbReference type="Proteomes" id="UP000799423"/>
    </source>
</evidence>
<evidence type="ECO:0000256" key="1">
    <source>
        <dbReference type="SAM" id="SignalP"/>
    </source>
</evidence>